<feature type="region of interest" description="Disordered" evidence="1">
    <location>
        <begin position="57"/>
        <end position="101"/>
    </location>
</feature>
<feature type="compositionally biased region" description="Basic residues" evidence="1">
    <location>
        <begin position="12"/>
        <end position="23"/>
    </location>
</feature>
<dbReference type="AlphaFoldDB" id="D3IVT1"/>
<protein>
    <submittedName>
        <fullName evidence="2">Uncharacterized protein</fullName>
    </submittedName>
</protein>
<dbReference type="EMBL" id="GQ252887">
    <property type="protein sequence ID" value="ADB85421.1"/>
    <property type="molecule type" value="Genomic_DNA"/>
</dbReference>
<evidence type="ECO:0000313" key="2">
    <source>
        <dbReference type="EMBL" id="ADB85421.1"/>
    </source>
</evidence>
<evidence type="ECO:0000256" key="1">
    <source>
        <dbReference type="SAM" id="MobiDB-lite"/>
    </source>
</evidence>
<feature type="region of interest" description="Disordered" evidence="1">
    <location>
        <begin position="1"/>
        <end position="33"/>
    </location>
</feature>
<accession>D3IVT1</accession>
<proteinExistence type="predicted"/>
<sequence length="101" mass="10847">MTWWGPHGTGSRQRKKRRKKKGSRTGGRGVAGVLGVARGGSRQWRKGRRELTAVARRGEGSSLGGGSLAKGLRQRGGRGACGHAAHGHGRQWRCGQQQQPQ</sequence>
<reference evidence="2" key="1">
    <citation type="journal article" date="2010" name="J. Integr. Plant Biol.">
        <title>Insights into the bamboo genome: syntenic relationships to rice and sorghum.</title>
        <authorList>
            <person name="Gui Y.J."/>
            <person name="Zhou Y."/>
            <person name="Wang Y."/>
            <person name="Wang S."/>
            <person name="Wang S.Y."/>
            <person name="Hu Y."/>
            <person name="Bo S.P."/>
            <person name="Chen H."/>
            <person name="Zhou C.P."/>
            <person name="Ma N.X."/>
            <person name="Zhang T.Z."/>
            <person name="Fan L.J."/>
        </authorList>
    </citation>
    <scope>NUCLEOTIDE SEQUENCE</scope>
    <source>
        <tissue evidence="2">Shoot</tissue>
    </source>
</reference>
<name>D3IVT1_PHYED</name>
<organism evidence="2">
    <name type="scientific">Phyllostachys edulis</name>
    <name type="common">Tortoise shell bamboo</name>
    <name type="synonym">Bambusa edulis</name>
    <dbReference type="NCBI Taxonomy" id="38705"/>
    <lineage>
        <taxon>Eukaryota</taxon>
        <taxon>Viridiplantae</taxon>
        <taxon>Streptophyta</taxon>
        <taxon>Embryophyta</taxon>
        <taxon>Tracheophyta</taxon>
        <taxon>Spermatophyta</taxon>
        <taxon>Magnoliopsida</taxon>
        <taxon>Liliopsida</taxon>
        <taxon>Poales</taxon>
        <taxon>Poaceae</taxon>
        <taxon>BOP clade</taxon>
        <taxon>Bambusoideae</taxon>
        <taxon>Arundinarodae</taxon>
        <taxon>Arundinarieae</taxon>
        <taxon>Arundinariinae</taxon>
        <taxon>Phyllostachys</taxon>
    </lineage>
</organism>